<dbReference type="Pfam" id="PF01042">
    <property type="entry name" value="Ribonuc_L-PSP"/>
    <property type="match status" value="1"/>
</dbReference>
<dbReference type="PANTHER" id="PTHR11803:SF58">
    <property type="entry name" value="PROTEIN HMF1-RELATED"/>
    <property type="match status" value="1"/>
</dbReference>
<dbReference type="RefSeq" id="WP_053406421.1">
    <property type="nucleotide sequence ID" value="NZ_BQKE01000001.1"/>
</dbReference>
<dbReference type="Gene3D" id="3.30.1330.40">
    <property type="entry name" value="RutC-like"/>
    <property type="match status" value="1"/>
</dbReference>
<dbReference type="FunFam" id="3.30.1330.40:FF:000001">
    <property type="entry name" value="L-PSP family endoribonuclease"/>
    <property type="match status" value="1"/>
</dbReference>
<organism evidence="2 3">
    <name type="scientific">Persicobacter diffluens</name>
    <dbReference type="NCBI Taxonomy" id="981"/>
    <lineage>
        <taxon>Bacteria</taxon>
        <taxon>Pseudomonadati</taxon>
        <taxon>Bacteroidota</taxon>
        <taxon>Cytophagia</taxon>
        <taxon>Cytophagales</taxon>
        <taxon>Persicobacteraceae</taxon>
        <taxon>Persicobacter</taxon>
    </lineage>
</organism>
<reference evidence="2 3" key="1">
    <citation type="submission" date="2021-12" db="EMBL/GenBank/DDBJ databases">
        <title>Genome sequencing of bacteria with rrn-lacking chromosome and rrn-plasmid.</title>
        <authorList>
            <person name="Anda M."/>
            <person name="Iwasaki W."/>
        </authorList>
    </citation>
    <scope>NUCLEOTIDE SEQUENCE [LARGE SCALE GENOMIC DNA]</scope>
    <source>
        <strain evidence="2 3">NBRC 15940</strain>
    </source>
</reference>
<sequence>MKKIINTSKAPAPIGPYNQAVLAGDTLYVSGQIPANPESGEIVSGGIEAEAHQVMNNMAAILEEAGFSFDEVVKCSIFVRDMNDFGKINEVYGGYFGEDAPARETVQVARLPKDVGVEISCIAVK</sequence>
<comment type="similarity">
    <text evidence="1">Belongs to the RutC family.</text>
</comment>
<gene>
    <name evidence="2" type="primary">yjgF</name>
    <name evidence="2" type="ORF">PEDI_29600</name>
</gene>
<dbReference type="InterPro" id="IPR035959">
    <property type="entry name" value="RutC-like_sf"/>
</dbReference>
<dbReference type="InterPro" id="IPR006056">
    <property type="entry name" value="RidA"/>
</dbReference>
<dbReference type="InterPro" id="IPR006175">
    <property type="entry name" value="YjgF/YER057c/UK114"/>
</dbReference>
<comment type="caution">
    <text evidence="2">The sequence shown here is derived from an EMBL/GenBank/DDBJ whole genome shotgun (WGS) entry which is preliminary data.</text>
</comment>
<evidence type="ECO:0000313" key="2">
    <source>
        <dbReference type="EMBL" id="GJM62408.1"/>
    </source>
</evidence>
<dbReference type="PANTHER" id="PTHR11803">
    <property type="entry name" value="2-IMINOBUTANOATE/2-IMINOPROPANOATE DEAMINASE RIDA"/>
    <property type="match status" value="1"/>
</dbReference>
<evidence type="ECO:0000313" key="3">
    <source>
        <dbReference type="Proteomes" id="UP001310022"/>
    </source>
</evidence>
<dbReference type="NCBIfam" id="TIGR00004">
    <property type="entry name" value="Rid family detoxifying hydrolase"/>
    <property type="match status" value="1"/>
</dbReference>
<proteinExistence type="inferred from homology"/>
<dbReference type="GO" id="GO:0005829">
    <property type="term" value="C:cytosol"/>
    <property type="evidence" value="ECO:0007669"/>
    <property type="project" value="TreeGrafter"/>
</dbReference>
<protein>
    <submittedName>
        <fullName evidence="2">Reactive intermediate/imine deaminase</fullName>
    </submittedName>
</protein>
<evidence type="ECO:0000256" key="1">
    <source>
        <dbReference type="ARBA" id="ARBA00010552"/>
    </source>
</evidence>
<dbReference type="SUPFAM" id="SSF55298">
    <property type="entry name" value="YjgF-like"/>
    <property type="match status" value="1"/>
</dbReference>
<dbReference type="GO" id="GO:0019239">
    <property type="term" value="F:deaminase activity"/>
    <property type="evidence" value="ECO:0007669"/>
    <property type="project" value="TreeGrafter"/>
</dbReference>
<keyword evidence="3" id="KW-1185">Reference proteome</keyword>
<dbReference type="EMBL" id="BQKE01000001">
    <property type="protein sequence ID" value="GJM62408.1"/>
    <property type="molecule type" value="Genomic_DNA"/>
</dbReference>
<dbReference type="AlphaFoldDB" id="A0AAN4VZ37"/>
<accession>A0AAN4VZ37</accession>
<name>A0AAN4VZ37_9BACT</name>
<dbReference type="CDD" id="cd00448">
    <property type="entry name" value="YjgF_YER057c_UK114_family"/>
    <property type="match status" value="1"/>
</dbReference>
<dbReference type="Proteomes" id="UP001310022">
    <property type="component" value="Unassembled WGS sequence"/>
</dbReference>